<dbReference type="PROSITE" id="PS51123">
    <property type="entry name" value="OMPA_2"/>
    <property type="match status" value="1"/>
</dbReference>
<dbReference type="AlphaFoldDB" id="A0A9E8N0K7"/>
<dbReference type="KEGG" id="lnu:N7U66_09600"/>
<dbReference type="Gene3D" id="3.30.1330.60">
    <property type="entry name" value="OmpA-like domain"/>
    <property type="match status" value="1"/>
</dbReference>
<name>A0A9E8N0K7_9FLAO</name>
<evidence type="ECO:0000259" key="2">
    <source>
        <dbReference type="PROSITE" id="PS51123"/>
    </source>
</evidence>
<feature type="domain" description="OmpA-like" evidence="2">
    <location>
        <begin position="280"/>
        <end position="325"/>
    </location>
</feature>
<keyword evidence="4" id="KW-1185">Reference proteome</keyword>
<evidence type="ECO:0000313" key="4">
    <source>
        <dbReference type="Proteomes" id="UP001164705"/>
    </source>
</evidence>
<dbReference type="Proteomes" id="UP001164705">
    <property type="component" value="Chromosome"/>
</dbReference>
<dbReference type="EMBL" id="CP113088">
    <property type="protein sequence ID" value="WAC03674.1"/>
    <property type="molecule type" value="Genomic_DNA"/>
</dbReference>
<dbReference type="SUPFAM" id="SSF103088">
    <property type="entry name" value="OmpA-like"/>
    <property type="match status" value="1"/>
</dbReference>
<organism evidence="3 4">
    <name type="scientific">Lacinutrix neustonica</name>
    <dbReference type="NCBI Taxonomy" id="2980107"/>
    <lineage>
        <taxon>Bacteria</taxon>
        <taxon>Pseudomonadati</taxon>
        <taxon>Bacteroidota</taxon>
        <taxon>Flavobacteriia</taxon>
        <taxon>Flavobacteriales</taxon>
        <taxon>Flavobacteriaceae</taxon>
        <taxon>Lacinutrix</taxon>
    </lineage>
</organism>
<evidence type="ECO:0000313" key="3">
    <source>
        <dbReference type="EMBL" id="WAC03674.1"/>
    </source>
</evidence>
<dbReference type="SUPFAM" id="SSF82171">
    <property type="entry name" value="DPP6 N-terminal domain-like"/>
    <property type="match status" value="2"/>
</dbReference>
<protein>
    <recommendedName>
        <fullName evidence="2">OmpA-like domain-containing protein</fullName>
    </recommendedName>
</protein>
<evidence type="ECO:0000256" key="1">
    <source>
        <dbReference type="PROSITE-ProRule" id="PRU00473"/>
    </source>
</evidence>
<proteinExistence type="predicted"/>
<dbReference type="InterPro" id="IPR011042">
    <property type="entry name" value="6-blade_b-propeller_TolB-like"/>
</dbReference>
<dbReference type="Gene3D" id="2.120.10.30">
    <property type="entry name" value="TolB, C-terminal domain"/>
    <property type="match status" value="1"/>
</dbReference>
<dbReference type="SUPFAM" id="SSF49478">
    <property type="entry name" value="Cna protein B-type domain"/>
    <property type="match status" value="1"/>
</dbReference>
<dbReference type="GO" id="GO:0016020">
    <property type="term" value="C:membrane"/>
    <property type="evidence" value="ECO:0007669"/>
    <property type="project" value="UniProtKB-UniRule"/>
</dbReference>
<reference evidence="3" key="1">
    <citation type="submission" date="2022-11" db="EMBL/GenBank/DDBJ databases">
        <title>Lacinutrix neustonica HL-RS19T sp. nov., isolated from the surface microlayer sample of brackish Lake Shihwa.</title>
        <authorList>
            <person name="Choi J.Y."/>
            <person name="Hwang C.Y."/>
        </authorList>
    </citation>
    <scope>NUCLEOTIDE SEQUENCE</scope>
    <source>
        <strain evidence="3">HL-RS19</strain>
    </source>
</reference>
<dbReference type="Pfam" id="PF07676">
    <property type="entry name" value="PD40"/>
    <property type="match status" value="2"/>
</dbReference>
<keyword evidence="1" id="KW-0472">Membrane</keyword>
<gene>
    <name evidence="3" type="ORF">N7U66_09600</name>
</gene>
<dbReference type="InterPro" id="IPR011659">
    <property type="entry name" value="WD40"/>
</dbReference>
<dbReference type="RefSeq" id="WP_267678308.1">
    <property type="nucleotide sequence ID" value="NZ_CP113088.1"/>
</dbReference>
<sequence>MYFTRSTKENSSVYKLYKINLEKDSHGNWIGQQMLDVNEDQASIENPFVTPNGKQLFFSSNKPGGFGGFDLYVATIKADGTLDTPVNLGPKINTAMDDKYPAVSKDGKDLYFSSQGHNNLGGFDVFKSTIVTNGYRAPRNLGNTINTEFDEVAYFMAGKNKGYFSSNKNAGNGGYDIYNFSYEEVIQNLKGLVVDLESKIALPDATVILLDEEGEEIARHIIGENATYKFKVSPFETYTLKTMKDGFNDKTFDFIANIGEDITYTKNLELEAVTPEITEVENKRRIVVNNIYFDYNKWQVKEESLVQLNSIARILKEHPRNENTN</sequence>
<accession>A0A9E8N0K7</accession>
<dbReference type="InterPro" id="IPR006665">
    <property type="entry name" value="OmpA-like"/>
</dbReference>
<dbReference type="InterPro" id="IPR036737">
    <property type="entry name" value="OmpA-like_sf"/>
</dbReference>